<dbReference type="Gene3D" id="2.60.40.1630">
    <property type="entry name" value="bacillus anthracis domain"/>
    <property type="match status" value="1"/>
</dbReference>
<keyword evidence="1" id="KW-0472">Membrane</keyword>
<name>A0ABT9ZLN6_9BACI</name>
<feature type="domain" description="DUF4179" evidence="2">
    <location>
        <begin position="45"/>
        <end position="127"/>
    </location>
</feature>
<dbReference type="InterPro" id="IPR040680">
    <property type="entry name" value="DUF5643"/>
</dbReference>
<proteinExistence type="predicted"/>
<feature type="transmembrane region" description="Helical" evidence="1">
    <location>
        <begin position="49"/>
        <end position="66"/>
    </location>
</feature>
<keyword evidence="1" id="KW-1133">Transmembrane helix</keyword>
<reference evidence="4 5" key="1">
    <citation type="submission" date="2023-07" db="EMBL/GenBank/DDBJ databases">
        <title>Genomic Encyclopedia of Type Strains, Phase IV (KMG-IV): sequencing the most valuable type-strain genomes for metagenomic binning, comparative biology and taxonomic classification.</title>
        <authorList>
            <person name="Goeker M."/>
        </authorList>
    </citation>
    <scope>NUCLEOTIDE SEQUENCE [LARGE SCALE GENOMIC DNA]</scope>
    <source>
        <strain evidence="4 5">DSM 29005</strain>
    </source>
</reference>
<keyword evidence="5" id="KW-1185">Reference proteome</keyword>
<gene>
    <name evidence="4" type="ORF">J2S19_004545</name>
</gene>
<evidence type="ECO:0000313" key="5">
    <source>
        <dbReference type="Proteomes" id="UP001234495"/>
    </source>
</evidence>
<dbReference type="EMBL" id="JAUSUD010000033">
    <property type="protein sequence ID" value="MDQ0233203.1"/>
    <property type="molecule type" value="Genomic_DNA"/>
</dbReference>
<sequence>MKNLFESLNDEKITLLEFEDGQITDIEKKATKKRIKAKLKSRSGNKKRILAVAASLVVITILGMNTKYTLADIPIIGDALEKFVHSQEGSLSDYKTVIGESVESNGVKLTLNEIILDEGQLLISSTFHTDISDNDLAYNWYSKIEVYINGKKSDLGGGGGPEGITNSAVNYFWTSDLKNIKLQDNQQIKIVFNDLERSDSKKLIKGKWSFEFTASGEKLRADKKSIPANKYFILEEGQKVTVEELILTPVSTVITYKMEGISNDLYFRLEDQNGMKLQEFSRQLSSDININRFIALENNIVKLKVIPYIYSNEAGVDNNEVILYDEIFEIDVK</sequence>
<protein>
    <recommendedName>
        <fullName evidence="6">DUF4179 domain-containing protein</fullName>
    </recommendedName>
</protein>
<evidence type="ECO:0000259" key="3">
    <source>
        <dbReference type="Pfam" id="PF18705"/>
    </source>
</evidence>
<dbReference type="Pfam" id="PF13786">
    <property type="entry name" value="DUF4179"/>
    <property type="match status" value="1"/>
</dbReference>
<accession>A0ABT9ZLN6</accession>
<dbReference type="InterPro" id="IPR025436">
    <property type="entry name" value="DUF4179"/>
</dbReference>
<evidence type="ECO:0008006" key="6">
    <source>
        <dbReference type="Google" id="ProtNLM"/>
    </source>
</evidence>
<evidence type="ECO:0000259" key="2">
    <source>
        <dbReference type="Pfam" id="PF13786"/>
    </source>
</evidence>
<dbReference type="Pfam" id="PF18705">
    <property type="entry name" value="DUF5643"/>
    <property type="match status" value="1"/>
</dbReference>
<evidence type="ECO:0000256" key="1">
    <source>
        <dbReference type="SAM" id="Phobius"/>
    </source>
</evidence>
<comment type="caution">
    <text evidence="4">The sequence shown here is derived from an EMBL/GenBank/DDBJ whole genome shotgun (WGS) entry which is preliminary data.</text>
</comment>
<feature type="domain" description="DUF5643" evidence="3">
    <location>
        <begin position="224"/>
        <end position="322"/>
    </location>
</feature>
<dbReference type="RefSeq" id="WP_307346198.1">
    <property type="nucleotide sequence ID" value="NZ_JAUSUD010000033.1"/>
</dbReference>
<organism evidence="4 5">
    <name type="scientific">Metabacillus malikii</name>
    <dbReference type="NCBI Taxonomy" id="1504265"/>
    <lineage>
        <taxon>Bacteria</taxon>
        <taxon>Bacillati</taxon>
        <taxon>Bacillota</taxon>
        <taxon>Bacilli</taxon>
        <taxon>Bacillales</taxon>
        <taxon>Bacillaceae</taxon>
        <taxon>Metabacillus</taxon>
    </lineage>
</organism>
<keyword evidence="1" id="KW-0812">Transmembrane</keyword>
<dbReference type="Proteomes" id="UP001234495">
    <property type="component" value="Unassembled WGS sequence"/>
</dbReference>
<evidence type="ECO:0000313" key="4">
    <source>
        <dbReference type="EMBL" id="MDQ0233203.1"/>
    </source>
</evidence>